<dbReference type="Proteomes" id="UP000018745">
    <property type="component" value="Chromosome"/>
</dbReference>
<dbReference type="RefSeq" id="WP_024071203.1">
    <property type="nucleotide sequence ID" value="NC_023062.1"/>
</dbReference>
<organism evidence="2 3">
    <name type="scientific">Mycoplasma ovis str. Michigan</name>
    <dbReference type="NCBI Taxonomy" id="1415773"/>
    <lineage>
        <taxon>Bacteria</taxon>
        <taxon>Bacillati</taxon>
        <taxon>Mycoplasmatota</taxon>
        <taxon>Mollicutes</taxon>
        <taxon>Mycoplasmataceae</taxon>
        <taxon>Mycoplasma</taxon>
    </lineage>
</organism>
<keyword evidence="3" id="KW-1185">Reference proteome</keyword>
<evidence type="ECO:0000256" key="1">
    <source>
        <dbReference type="SAM" id="MobiDB-lite"/>
    </source>
</evidence>
<evidence type="ECO:0000313" key="2">
    <source>
        <dbReference type="EMBL" id="AHC40283.1"/>
    </source>
</evidence>
<feature type="compositionally biased region" description="Low complexity" evidence="1">
    <location>
        <begin position="34"/>
        <end position="48"/>
    </location>
</feature>
<gene>
    <name evidence="2" type="ORF">OVS_02105</name>
</gene>
<sequence length="214" mass="23926">MSLWVKSASLLFTGGGSYIWAFLNMTSSNSTHPSNLSTQSSSDLSTQNTENTTPAQTIQSDSQDDGQTEKEEDVLSPDEPENKDLPNCLLRKGPDEVISKLPTISSPYLSFSCDNSGRGDTLIMASWTIWIPTKLLNEKHWLEGEQRIDIKTHTTSVEDDDNLDLFKTRFESESFVNTVMTGTWGWNILEDSLGSEEHIYSVKITEPNLEDNPI</sequence>
<accession>A0ABM5P1B9</accession>
<feature type="compositionally biased region" description="Polar residues" evidence="1">
    <location>
        <begin position="49"/>
        <end position="61"/>
    </location>
</feature>
<name>A0ABM5P1B9_9MOLU</name>
<reference evidence="2 3" key="1">
    <citation type="journal article" date="2014" name="Genome Announc.">
        <title>Complete Genome Sequence of Mycoplasma ovis Strain Michigan, a Hemoplasma of Sheep with Two Distinct 16S rRNA Genes.</title>
        <authorList>
            <person name="Deshuillers P.L."/>
            <person name="Santos A.P."/>
            <person name="do Nascimento N.C."/>
            <person name="Hampel J.A."/>
            <person name="Bergin I.L."/>
            <person name="Dyson M.C."/>
            <person name="Messick J.B."/>
        </authorList>
    </citation>
    <scope>NUCLEOTIDE SEQUENCE [LARGE SCALE GENOMIC DNA]</scope>
    <source>
        <strain evidence="2 3">Michigan</strain>
    </source>
</reference>
<feature type="region of interest" description="Disordered" evidence="1">
    <location>
        <begin position="31"/>
        <end position="89"/>
    </location>
</feature>
<feature type="compositionally biased region" description="Acidic residues" evidence="1">
    <location>
        <begin position="62"/>
        <end position="81"/>
    </location>
</feature>
<protein>
    <submittedName>
        <fullName evidence="2">Uncharacterized protein</fullName>
    </submittedName>
</protein>
<dbReference type="EMBL" id="CP006935">
    <property type="protein sequence ID" value="AHC40283.1"/>
    <property type="molecule type" value="Genomic_DNA"/>
</dbReference>
<proteinExistence type="predicted"/>
<evidence type="ECO:0000313" key="3">
    <source>
        <dbReference type="Proteomes" id="UP000018745"/>
    </source>
</evidence>